<dbReference type="KEGG" id="crs:FQB35_12740"/>
<dbReference type="Pfam" id="PF26514">
    <property type="entry name" value="DUF8173"/>
    <property type="match status" value="1"/>
</dbReference>
<feature type="transmembrane region" description="Helical" evidence="1">
    <location>
        <begin position="349"/>
        <end position="366"/>
    </location>
</feature>
<feature type="transmembrane region" description="Helical" evidence="1">
    <location>
        <begin position="233"/>
        <end position="251"/>
    </location>
</feature>
<keyword evidence="5" id="KW-1185">Reference proteome</keyword>
<evidence type="ECO:0000256" key="2">
    <source>
        <dbReference type="SAM" id="SignalP"/>
    </source>
</evidence>
<feature type="chain" id="PRO_5023026013" evidence="2">
    <location>
        <begin position="24"/>
        <end position="380"/>
    </location>
</feature>
<feature type="transmembrane region" description="Helical" evidence="1">
    <location>
        <begin position="263"/>
        <end position="288"/>
    </location>
</feature>
<reference evidence="4 5" key="1">
    <citation type="submission" date="2019-07" db="EMBL/GenBank/DDBJ databases">
        <title>Complete genome of Crassaminicella thermophila SY095.</title>
        <authorList>
            <person name="Li X."/>
        </authorList>
    </citation>
    <scope>NUCLEOTIDE SEQUENCE [LARGE SCALE GENOMIC DNA]</scope>
    <source>
        <strain evidence="4 5">SY095</strain>
    </source>
</reference>
<dbReference type="OrthoDB" id="1953161at2"/>
<keyword evidence="1" id="KW-1133">Transmembrane helix</keyword>
<dbReference type="RefSeq" id="WP_148810288.1">
    <property type="nucleotide sequence ID" value="NZ_CP042243.1"/>
</dbReference>
<dbReference type="InterPro" id="IPR058486">
    <property type="entry name" value="DUF8173"/>
</dbReference>
<gene>
    <name evidence="4" type="ORF">FQB35_12740</name>
</gene>
<evidence type="ECO:0000313" key="4">
    <source>
        <dbReference type="EMBL" id="QEK13116.1"/>
    </source>
</evidence>
<evidence type="ECO:0000313" key="5">
    <source>
        <dbReference type="Proteomes" id="UP000324646"/>
    </source>
</evidence>
<name>A0A5C0SHB2_CRATE</name>
<dbReference type="EMBL" id="CP042243">
    <property type="protein sequence ID" value="QEK13116.1"/>
    <property type="molecule type" value="Genomic_DNA"/>
</dbReference>
<sequence length="380" mass="41288">MKRIFSILMSFIFILSLPIAVFAEDKDENMIIREDEVVNSDLFFEGDSVKNMGTVKGDIFVASGEFENTGHVLGDILLVAGNSKISGRVDGDLRIGTGNLNITGEIGKNVTSFSGNLILEEGAAIDGNLNAFLGNIVINGIIGGDFRGSADDIKINGKIKGDVILETENLIFGPNAKIDGNLVYNAPKKIEIKNGIVSGNIIYKPYGKKIGIEEKNIKKGFNLLNILRKGIPILSYLIIGTILVLVFSNFMKKTSTMIDKKPWHSLGIGIVGFIVIPIASILIMITVVGIPIGVISLILYGLLLYLAKIPAALLIGQKLLRNESKLLIKMIIGLIILSFVSFIPYLGKFISFMAIIFGIGSYLLNLKEAIKKPKNIEPLH</sequence>
<keyword evidence="1" id="KW-0472">Membrane</keyword>
<feature type="domain" description="DUF8173" evidence="3">
    <location>
        <begin position="224"/>
        <end position="361"/>
    </location>
</feature>
<protein>
    <submittedName>
        <fullName evidence="4">Polymer-forming cytoskeletal protein</fullName>
    </submittedName>
</protein>
<evidence type="ECO:0000256" key="1">
    <source>
        <dbReference type="SAM" id="Phobius"/>
    </source>
</evidence>
<keyword evidence="1" id="KW-0812">Transmembrane</keyword>
<dbReference type="AlphaFoldDB" id="A0A5C0SHB2"/>
<keyword evidence="2" id="KW-0732">Signal</keyword>
<feature type="transmembrane region" description="Helical" evidence="1">
    <location>
        <begin position="294"/>
        <end position="314"/>
    </location>
</feature>
<organism evidence="4 5">
    <name type="scientific">Crassaminicella thermophila</name>
    <dbReference type="NCBI Taxonomy" id="2599308"/>
    <lineage>
        <taxon>Bacteria</taxon>
        <taxon>Bacillati</taxon>
        <taxon>Bacillota</taxon>
        <taxon>Clostridia</taxon>
        <taxon>Eubacteriales</taxon>
        <taxon>Clostridiaceae</taxon>
        <taxon>Crassaminicella</taxon>
    </lineage>
</organism>
<feature type="transmembrane region" description="Helical" evidence="1">
    <location>
        <begin position="326"/>
        <end position="343"/>
    </location>
</feature>
<accession>A0A5C0SHB2</accession>
<dbReference type="Proteomes" id="UP000324646">
    <property type="component" value="Chromosome"/>
</dbReference>
<evidence type="ECO:0000259" key="3">
    <source>
        <dbReference type="Pfam" id="PF26514"/>
    </source>
</evidence>
<feature type="signal peptide" evidence="2">
    <location>
        <begin position="1"/>
        <end position="23"/>
    </location>
</feature>
<proteinExistence type="predicted"/>